<keyword evidence="2" id="KW-1185">Reference proteome</keyword>
<accession>A0AAF0TL37</accession>
<name>A0AAF0TL37_SOLVR</name>
<protein>
    <submittedName>
        <fullName evidence="1">Uncharacterized protein</fullName>
    </submittedName>
</protein>
<dbReference type="AlphaFoldDB" id="A0AAF0TL37"/>
<organism evidence="1 2">
    <name type="scientific">Solanum verrucosum</name>
    <dbReference type="NCBI Taxonomy" id="315347"/>
    <lineage>
        <taxon>Eukaryota</taxon>
        <taxon>Viridiplantae</taxon>
        <taxon>Streptophyta</taxon>
        <taxon>Embryophyta</taxon>
        <taxon>Tracheophyta</taxon>
        <taxon>Spermatophyta</taxon>
        <taxon>Magnoliopsida</taxon>
        <taxon>eudicotyledons</taxon>
        <taxon>Gunneridae</taxon>
        <taxon>Pentapetalae</taxon>
        <taxon>asterids</taxon>
        <taxon>lamiids</taxon>
        <taxon>Solanales</taxon>
        <taxon>Solanaceae</taxon>
        <taxon>Solanoideae</taxon>
        <taxon>Solaneae</taxon>
        <taxon>Solanum</taxon>
    </lineage>
</organism>
<dbReference type="EMBL" id="CP133615">
    <property type="protein sequence ID" value="WMV24457.1"/>
    <property type="molecule type" value="Genomic_DNA"/>
</dbReference>
<proteinExistence type="predicted"/>
<sequence>MELSYNNNSYHSSVQMDPFEALYGRWCRYPIDYFEVCEVVLLGPESVHEAIEKF</sequence>
<reference evidence="1" key="1">
    <citation type="submission" date="2023-08" db="EMBL/GenBank/DDBJ databases">
        <title>A de novo genome assembly of Solanum verrucosum Schlechtendal, a Mexican diploid species geographically isolated from the other diploid A-genome species in potato relatives.</title>
        <authorList>
            <person name="Hosaka K."/>
        </authorList>
    </citation>
    <scope>NUCLEOTIDE SEQUENCE</scope>
    <source>
        <tissue evidence="1">Young leaves</tissue>
    </source>
</reference>
<evidence type="ECO:0000313" key="1">
    <source>
        <dbReference type="EMBL" id="WMV24457.1"/>
    </source>
</evidence>
<dbReference type="PANTHER" id="PTHR45835:SF91">
    <property type="entry name" value="RETROTRANSPOSON, TY3-GYPSY SUBCLASS-LIKE PROTEIN"/>
    <property type="match status" value="1"/>
</dbReference>
<evidence type="ECO:0000313" key="2">
    <source>
        <dbReference type="Proteomes" id="UP001234989"/>
    </source>
</evidence>
<dbReference type="PANTHER" id="PTHR45835">
    <property type="entry name" value="YALI0A06105P"/>
    <property type="match status" value="1"/>
</dbReference>
<dbReference type="Proteomes" id="UP001234989">
    <property type="component" value="Chromosome 4"/>
</dbReference>
<gene>
    <name evidence="1" type="ORF">MTR67_017842</name>
</gene>